<gene>
    <name evidence="1" type="ORF">INT43_006800</name>
</gene>
<reference evidence="1" key="1">
    <citation type="submission" date="2020-12" db="EMBL/GenBank/DDBJ databases">
        <title>Metabolic potential, ecology and presence of endohyphal bacteria is reflected in genomic diversity of Mucoromycotina.</title>
        <authorList>
            <person name="Muszewska A."/>
            <person name="Okrasinska A."/>
            <person name="Steczkiewicz K."/>
            <person name="Drgas O."/>
            <person name="Orlowska M."/>
            <person name="Perlinska-Lenart U."/>
            <person name="Aleksandrzak-Piekarczyk T."/>
            <person name="Szatraj K."/>
            <person name="Zielenkiewicz U."/>
            <person name="Pilsyk S."/>
            <person name="Malc E."/>
            <person name="Mieczkowski P."/>
            <person name="Kruszewska J.S."/>
            <person name="Biernat P."/>
            <person name="Pawlowska J."/>
        </authorList>
    </citation>
    <scope>NUCLEOTIDE SEQUENCE</scope>
    <source>
        <strain evidence="1">WA0000067209</strain>
    </source>
</reference>
<comment type="caution">
    <text evidence="1">The sequence shown here is derived from an EMBL/GenBank/DDBJ whole genome shotgun (WGS) entry which is preliminary data.</text>
</comment>
<evidence type="ECO:0000313" key="2">
    <source>
        <dbReference type="Proteomes" id="UP000654370"/>
    </source>
</evidence>
<dbReference type="EMBL" id="JAEPQZ010000003">
    <property type="protein sequence ID" value="KAG2183789.1"/>
    <property type="molecule type" value="Genomic_DNA"/>
</dbReference>
<evidence type="ECO:0000313" key="1">
    <source>
        <dbReference type="EMBL" id="KAG2183789.1"/>
    </source>
</evidence>
<name>A0A8H7UM27_MORIS</name>
<dbReference type="Proteomes" id="UP000654370">
    <property type="component" value="Unassembled WGS sequence"/>
</dbReference>
<dbReference type="AlphaFoldDB" id="A0A8H7UM27"/>
<dbReference type="OrthoDB" id="2376661at2759"/>
<protein>
    <submittedName>
        <fullName evidence="1">Uncharacterized protein</fullName>
    </submittedName>
</protein>
<organism evidence="1 2">
    <name type="scientific">Mortierella isabellina</name>
    <name type="common">Filamentous fungus</name>
    <name type="synonym">Umbelopsis isabellina</name>
    <dbReference type="NCBI Taxonomy" id="91625"/>
    <lineage>
        <taxon>Eukaryota</taxon>
        <taxon>Fungi</taxon>
        <taxon>Fungi incertae sedis</taxon>
        <taxon>Mucoromycota</taxon>
        <taxon>Mucoromycotina</taxon>
        <taxon>Umbelopsidomycetes</taxon>
        <taxon>Umbelopsidales</taxon>
        <taxon>Umbelopsidaceae</taxon>
        <taxon>Umbelopsis</taxon>
    </lineage>
</organism>
<proteinExistence type="predicted"/>
<accession>A0A8H7UM27</accession>
<keyword evidence="2" id="KW-1185">Reference proteome</keyword>
<sequence length="81" mass="8487">MDYIGAGGASKSLYTYGCGRVCRCLKNVHTSEIFPPTNGVGKAFSTNDCTGAYSTVTSTLKNAEWVNSVSYGGSGSSSWDD</sequence>